<keyword evidence="3" id="KW-0493">Microtubule</keyword>
<evidence type="ECO:0000256" key="4">
    <source>
        <dbReference type="ARBA" id="ARBA00023212"/>
    </source>
</evidence>
<feature type="compositionally biased region" description="Low complexity" evidence="8">
    <location>
        <begin position="1486"/>
        <end position="1499"/>
    </location>
</feature>
<evidence type="ECO:0000313" key="11">
    <source>
        <dbReference type="Proteomes" id="UP000054558"/>
    </source>
</evidence>
<dbReference type="SMART" id="SM01349">
    <property type="entry name" value="TOG"/>
    <property type="match status" value="5"/>
</dbReference>
<feature type="region of interest" description="Disordered" evidence="8">
    <location>
        <begin position="1940"/>
        <end position="2012"/>
    </location>
</feature>
<protein>
    <recommendedName>
        <fullName evidence="5">Protein MOR1</fullName>
    </recommendedName>
    <alternativeName>
        <fullName evidence="6">Protein GEM1</fullName>
    </alternativeName>
    <alternativeName>
        <fullName evidence="7">Protein MICROTUBULE ORGANIZATION 1</fullName>
    </alternativeName>
</protein>
<evidence type="ECO:0000256" key="3">
    <source>
        <dbReference type="ARBA" id="ARBA00022701"/>
    </source>
</evidence>
<feature type="region of interest" description="Disordered" evidence="8">
    <location>
        <begin position="1798"/>
        <end position="1820"/>
    </location>
</feature>
<keyword evidence="2" id="KW-0963">Cytoplasm</keyword>
<dbReference type="GO" id="GO:0000922">
    <property type="term" value="C:spindle pole"/>
    <property type="evidence" value="ECO:0000318"/>
    <property type="project" value="GO_Central"/>
</dbReference>
<name>A0A1Y1IDS9_KLENI</name>
<evidence type="ECO:0000256" key="1">
    <source>
        <dbReference type="ARBA" id="ARBA00004245"/>
    </source>
</evidence>
<dbReference type="GO" id="GO:0046785">
    <property type="term" value="P:microtubule polymerization"/>
    <property type="evidence" value="ECO:0000318"/>
    <property type="project" value="GO_Central"/>
</dbReference>
<dbReference type="InterPro" id="IPR034085">
    <property type="entry name" value="TOG"/>
</dbReference>
<dbReference type="Gene3D" id="1.25.10.10">
    <property type="entry name" value="Leucine-rich Repeat Variant"/>
    <property type="match status" value="5"/>
</dbReference>
<feature type="compositionally biased region" description="Basic and acidic residues" evidence="8">
    <location>
        <begin position="1407"/>
        <end position="1425"/>
    </location>
</feature>
<dbReference type="GO" id="GO:0030951">
    <property type="term" value="P:establishment or maintenance of microtubule cytoskeleton polarity"/>
    <property type="evidence" value="ECO:0000318"/>
    <property type="project" value="GO_Central"/>
</dbReference>
<proteinExistence type="predicted"/>
<feature type="compositionally biased region" description="Low complexity" evidence="8">
    <location>
        <begin position="573"/>
        <end position="583"/>
    </location>
</feature>
<dbReference type="OMA" id="NWKERKE"/>
<evidence type="ECO:0000313" key="10">
    <source>
        <dbReference type="EMBL" id="GAQ86856.1"/>
    </source>
</evidence>
<feature type="region of interest" description="Disordered" evidence="8">
    <location>
        <begin position="1074"/>
        <end position="1157"/>
    </location>
</feature>
<dbReference type="FunFam" id="1.25.10.10:FF:000019">
    <property type="entry name" value="Cytoskeleton-associated protein 5"/>
    <property type="match status" value="1"/>
</dbReference>
<dbReference type="InterPro" id="IPR045110">
    <property type="entry name" value="XMAP215"/>
</dbReference>
<dbReference type="FunFam" id="1.25.10.10:FF:000137">
    <property type="entry name" value="Protein MOR1"/>
    <property type="match status" value="1"/>
</dbReference>
<dbReference type="GO" id="GO:0008017">
    <property type="term" value="F:microtubule binding"/>
    <property type="evidence" value="ECO:0000318"/>
    <property type="project" value="GO_Central"/>
</dbReference>
<dbReference type="GO" id="GO:0061863">
    <property type="term" value="F:microtubule plus end polymerase"/>
    <property type="evidence" value="ECO:0000318"/>
    <property type="project" value="GO_Central"/>
</dbReference>
<organism evidence="10 11">
    <name type="scientific">Klebsormidium nitens</name>
    <name type="common">Green alga</name>
    <name type="synonym">Ulothrix nitens</name>
    <dbReference type="NCBI Taxonomy" id="105231"/>
    <lineage>
        <taxon>Eukaryota</taxon>
        <taxon>Viridiplantae</taxon>
        <taxon>Streptophyta</taxon>
        <taxon>Klebsormidiophyceae</taxon>
        <taxon>Klebsormidiales</taxon>
        <taxon>Klebsormidiaceae</taxon>
        <taxon>Klebsormidium</taxon>
    </lineage>
</organism>
<feature type="compositionally biased region" description="Basic and acidic residues" evidence="8">
    <location>
        <begin position="242"/>
        <end position="251"/>
    </location>
</feature>
<dbReference type="Pfam" id="PF21040">
    <property type="entry name" value="CEP104-like_TOG"/>
    <property type="match status" value="1"/>
</dbReference>
<feature type="domain" description="TOG" evidence="9">
    <location>
        <begin position="844"/>
        <end position="1078"/>
    </location>
</feature>
<feature type="compositionally biased region" description="Polar residues" evidence="8">
    <location>
        <begin position="1086"/>
        <end position="1098"/>
    </location>
</feature>
<dbReference type="InterPro" id="IPR011989">
    <property type="entry name" value="ARM-like"/>
</dbReference>
<dbReference type="PANTHER" id="PTHR12609">
    <property type="entry name" value="MICROTUBULE ASSOCIATED PROTEIN XMAP215"/>
    <property type="match status" value="1"/>
</dbReference>
<feature type="compositionally biased region" description="Low complexity" evidence="8">
    <location>
        <begin position="532"/>
        <end position="544"/>
    </location>
</feature>
<feature type="region of interest" description="Disordered" evidence="8">
    <location>
        <begin position="1899"/>
        <end position="1923"/>
    </location>
</feature>
<reference evidence="10 11" key="1">
    <citation type="journal article" date="2014" name="Nat. Commun.">
        <title>Klebsormidium flaccidum genome reveals primary factors for plant terrestrial adaptation.</title>
        <authorList>
            <person name="Hori K."/>
            <person name="Maruyama F."/>
            <person name="Fujisawa T."/>
            <person name="Togashi T."/>
            <person name="Yamamoto N."/>
            <person name="Seo M."/>
            <person name="Sato S."/>
            <person name="Yamada T."/>
            <person name="Mori H."/>
            <person name="Tajima N."/>
            <person name="Moriyama T."/>
            <person name="Ikeuchi M."/>
            <person name="Watanabe M."/>
            <person name="Wada H."/>
            <person name="Kobayashi K."/>
            <person name="Saito M."/>
            <person name="Masuda T."/>
            <person name="Sasaki-Sekimoto Y."/>
            <person name="Mashiguchi K."/>
            <person name="Awai K."/>
            <person name="Shimojima M."/>
            <person name="Masuda S."/>
            <person name="Iwai M."/>
            <person name="Nobusawa T."/>
            <person name="Narise T."/>
            <person name="Kondo S."/>
            <person name="Saito H."/>
            <person name="Sato R."/>
            <person name="Murakawa M."/>
            <person name="Ihara Y."/>
            <person name="Oshima-Yamada Y."/>
            <person name="Ohtaka K."/>
            <person name="Satoh M."/>
            <person name="Sonobe K."/>
            <person name="Ishii M."/>
            <person name="Ohtani R."/>
            <person name="Kanamori-Sato M."/>
            <person name="Honoki R."/>
            <person name="Miyazaki D."/>
            <person name="Mochizuki H."/>
            <person name="Umetsu J."/>
            <person name="Higashi K."/>
            <person name="Shibata D."/>
            <person name="Kamiya Y."/>
            <person name="Sato N."/>
            <person name="Nakamura Y."/>
            <person name="Tabata S."/>
            <person name="Ida S."/>
            <person name="Kurokawa K."/>
            <person name="Ohta H."/>
        </authorList>
    </citation>
    <scope>NUCLEOTIDE SEQUENCE [LARGE SCALE GENOMIC DNA]</scope>
    <source>
        <strain evidence="10 11">NIES-2285</strain>
    </source>
</reference>
<feature type="domain" description="TOG" evidence="9">
    <location>
        <begin position="1"/>
        <end position="237"/>
    </location>
</feature>
<dbReference type="Proteomes" id="UP000054558">
    <property type="component" value="Unassembled WGS sequence"/>
</dbReference>
<accession>A0A1Y1IDS9</accession>
<evidence type="ECO:0000256" key="7">
    <source>
        <dbReference type="ARBA" id="ARBA00082866"/>
    </source>
</evidence>
<dbReference type="GO" id="GO:0007052">
    <property type="term" value="P:mitotic spindle organization"/>
    <property type="evidence" value="ECO:0000318"/>
    <property type="project" value="GO_Central"/>
</dbReference>
<gene>
    <name evidence="10" type="ORF">KFL_003160090</name>
</gene>
<dbReference type="SUPFAM" id="SSF48371">
    <property type="entry name" value="ARM repeat"/>
    <property type="match status" value="3"/>
</dbReference>
<dbReference type="STRING" id="105231.A0A1Y1IDS9"/>
<evidence type="ECO:0000256" key="2">
    <source>
        <dbReference type="ARBA" id="ARBA00022490"/>
    </source>
</evidence>
<feature type="domain" description="TOG" evidence="9">
    <location>
        <begin position="592"/>
        <end position="826"/>
    </location>
</feature>
<dbReference type="FunFam" id="1.25.10.10:FF:000121">
    <property type="entry name" value="Protein MOR1"/>
    <property type="match status" value="1"/>
</dbReference>
<feature type="compositionally biased region" description="Low complexity" evidence="8">
    <location>
        <begin position="254"/>
        <end position="264"/>
    </location>
</feature>
<evidence type="ECO:0000256" key="6">
    <source>
        <dbReference type="ARBA" id="ARBA00079374"/>
    </source>
</evidence>
<feature type="compositionally biased region" description="Polar residues" evidence="8">
    <location>
        <begin position="522"/>
        <end position="531"/>
    </location>
</feature>
<dbReference type="GO" id="GO:0051010">
    <property type="term" value="F:microtubule plus-end binding"/>
    <property type="evidence" value="ECO:0007669"/>
    <property type="project" value="InterPro"/>
</dbReference>
<feature type="region of interest" description="Disordered" evidence="8">
    <location>
        <begin position="512"/>
        <end position="589"/>
    </location>
</feature>
<feature type="domain" description="TOG" evidence="9">
    <location>
        <begin position="1178"/>
        <end position="1410"/>
    </location>
</feature>
<keyword evidence="11" id="KW-1185">Reference proteome</keyword>
<dbReference type="InterPro" id="IPR048491">
    <property type="entry name" value="XMAP215_CLASP_TOG"/>
</dbReference>
<dbReference type="Pfam" id="PF21041">
    <property type="entry name" value="XMAP215_CLASP_TOG"/>
    <property type="match status" value="3"/>
</dbReference>
<dbReference type="GO" id="GO:0000776">
    <property type="term" value="C:kinetochore"/>
    <property type="evidence" value="ECO:0000318"/>
    <property type="project" value="GO_Central"/>
</dbReference>
<dbReference type="EMBL" id="DF237265">
    <property type="protein sequence ID" value="GAQ86856.1"/>
    <property type="molecule type" value="Genomic_DNA"/>
</dbReference>
<keyword evidence="4" id="KW-0206">Cytoskeleton</keyword>
<feature type="domain" description="TOG" evidence="9">
    <location>
        <begin position="278"/>
        <end position="513"/>
    </location>
</feature>
<evidence type="ECO:0000259" key="9">
    <source>
        <dbReference type="SMART" id="SM01349"/>
    </source>
</evidence>
<dbReference type="GO" id="GO:0005874">
    <property type="term" value="C:microtubule"/>
    <property type="evidence" value="ECO:0007669"/>
    <property type="project" value="UniProtKB-KW"/>
</dbReference>
<evidence type="ECO:0000256" key="8">
    <source>
        <dbReference type="SAM" id="MobiDB-lite"/>
    </source>
</evidence>
<comment type="subcellular location">
    <subcellularLocation>
        <location evidence="1">Cytoplasm</location>
        <location evidence="1">Cytoskeleton</location>
    </subcellularLocation>
</comment>
<dbReference type="InterPro" id="IPR016024">
    <property type="entry name" value="ARM-type_fold"/>
</dbReference>
<feature type="compositionally biased region" description="Low complexity" evidence="8">
    <location>
        <begin position="512"/>
        <end position="521"/>
    </location>
</feature>
<feature type="region of interest" description="Disordered" evidence="8">
    <location>
        <begin position="235"/>
        <end position="266"/>
    </location>
</feature>
<dbReference type="OrthoDB" id="205662at2759"/>
<feature type="region of interest" description="Disordered" evidence="8">
    <location>
        <begin position="1407"/>
        <end position="1499"/>
    </location>
</feature>
<evidence type="ECO:0000256" key="5">
    <source>
        <dbReference type="ARBA" id="ARBA00069484"/>
    </source>
</evidence>
<sequence>MAENEEAILKDAKKLPLEDRLAHKHWKARVQALEDIAVTCDKATDPKDPKLREYGPLFKKALSDSNAAAQEKALDALIAFLKRTDTESGRYAREVNTVLVSKCFTGRPKTIAKATEAIELFVELEASEAVVEVLIKGFDNKLAKVIIPVIDALFSIISQFGTKVVNVRPILSKDAKTDKLYFHSDQKVRAAAKGLTKELARWIGVGPVNNALVDKMPDVMKKELEAELAELPAGAAAPTRRIRSEQDKPEEVIEGPAPGAAADGAAEETKAAVPDEWEYMEPFDLLSTLKNDFWQGVVAKKWSDKKDVIVKLSKEAEGKKLAPGDYSELTRTLKKLMTDSNVSVTTEAITAAGHLAKGLRKGYTAGSRNLLTTLLEKFKEKKAQVVKEAQSTLQIMYTAGCLDMVEIQAEVEAALKHKVPSVKSETLAWITFCIDQSPKPVVIALHKADMTTKVANSLVDGTVEVREAAFLALAAIAKKLGMGPLNKIVDTLDEVKKKKLMDIVAAVTGTAPAATGPAAPTSSGYGQTSGSAAAPTARMTAAGALSGKRPALKPVAKKVNTGGPATKKGEGAGPAKSAAPSAAAEEEVSLSEMSKEEIEAKVAAILQPETVAKLKSSVWKERVQGVEEVAAVVANLKEGVQEHAELLLRLLALTPGWKESNAQALQKTFDVAASIASASPQFPKRGVVICMPGLVDKIGDAKMGGQVKGCLTAFCEAVGPQFVFSRLYKPIAGHTNQKNFGQALEWMGTAIEDFGVGMLNLKDLLDFCKAGLDSPNNAVRTSATKLLGTIHKYKGPDIKSALGDVKPALMSAVEAEFTRNPYEGPAAAPKRQVKVAEAVVAGNGELPREDISGKITEAMLTEMASTDWKVRQAAIESVNQVIEDARKRIQPAGLGDLFAALKGRLNDSNKNLVVSALAVLASLAAALGPGADKTNKSILTEVLKCMSDNKKLVRDAALKTMDAWLEALSLDKLVPYLVVGLAEPKISADGRKELYEWTAKQVPVAGAGAAEAAALVKPCASALQDKSADVRKAAEALTGELVQACGYGPVSKAARDLQSKNLAVLQPILDKLKGVSSAPASPGDSKPSTSARPQSAPQRKNESEAADPSGRPRTAAAKAGGVRTSQALPSRLKKQDADDAAAQSSVPLIQENDLKEERARRAPRRIKFDDQRDEELADLEACMQPIFREDLYKRLTSAEFKDHVAALDLLTKGVPQYIKAMTDNLDVLLRWSVVRICEANTSSMLKTVEFLEALLDALKGQNYHLSDYEAGLFIPCLVEKSGHQMKPVQQSIRKLMRQITMVYPASKFFAFLVEGVRSKNNRTRIECVDEVGNLMDRHGVEIVGSTKALQVIAAITAERDVTLRNVSLLTLTTAYKILGDDVWKQLGKLTDAQKGLIEDKFRWKAKEMEKKKEGRPGEARAEVRRSRTTAVSSAADTEPGPAPQAPYVELPEVRSSGDVGMPSNLRVSSDSGFARRENGLPSSAHSSRASTPTETASTPTVYFEQESNGSGDAAALSWQEALDRVIGSPDQDQVIEGLKWLCYELTSAVQGGNGALLAEYTRDAEQLVQVLTDKVQHTFTQEHISTRLCKYVLNTLMQIFQIKSAATSISAGRLKTLVVELLLWLLDDRVPRIEAGNQLLKALNVLMLKILENTERTSSFVILISLLRPSGVADLPSARQQDVIADRGPRFTDLVVKCLIKLTKALSLTIHDVDLDKLLRSIHDYLEDLGIDEIRKRAGADDKPLRMVKTVLHELVKLKGIEIKAHLSLVPGVDLGGHPGRDQPIIMAYIDLNLQTMPAAPPPRQDASPPLRESAPPATPQPVTLEQIVKPQLAAIFNKIGRGAHSDEGMAELYALHQQYPRLDVFAHMGNCSDHFRLHIREGLSRMAAKAADGQLRVADATDAGSEASPPKTLTLPRTPEGQAAPDLEAQFKELEAQMPTVTGEREQARVQSTGDAESRTGGQEPVAAGGSKLRMPQAVRRPAGDLEQAGEPTGGTPRAAENGAGGQPSVGTLDALKLRMRAIQAQAASSPTEPLQNGIVSKSFEFDRGQGFPATEAQTSPGGTVTIDHIKDRLARLHGNEPDA</sequence>